<dbReference type="EMBL" id="JACCBG010000001">
    <property type="protein sequence ID" value="NYD40337.1"/>
    <property type="molecule type" value="Genomic_DNA"/>
</dbReference>
<reference evidence="8 9" key="1">
    <citation type="submission" date="2020-07" db="EMBL/GenBank/DDBJ databases">
        <title>Sequencing the genomes of 1000 actinobacteria strains.</title>
        <authorList>
            <person name="Klenk H.-P."/>
        </authorList>
    </citation>
    <scope>NUCLEOTIDE SEQUENCE [LARGE SCALE GENOMIC DNA]</scope>
    <source>
        <strain evidence="8 9">DSM 21350</strain>
    </source>
</reference>
<sequence>MRSTRGCRAVDVTVRGRVQGVSFRAYAEEQARRLGVAGWIRNEPDGSVAGHFEGDPVAVDTLVDWCRTGPRWARVEGVDVREATRGGDSSFGVRP</sequence>
<proteinExistence type="inferred from homology"/>
<organism evidence="8 9">
    <name type="scientific">Nocardioides panaciterrulae</name>
    <dbReference type="NCBI Taxonomy" id="661492"/>
    <lineage>
        <taxon>Bacteria</taxon>
        <taxon>Bacillati</taxon>
        <taxon>Actinomycetota</taxon>
        <taxon>Actinomycetes</taxon>
        <taxon>Propionibacteriales</taxon>
        <taxon>Nocardioidaceae</taxon>
        <taxon>Nocardioides</taxon>
    </lineage>
</organism>
<dbReference type="InterPro" id="IPR001792">
    <property type="entry name" value="Acylphosphatase-like_dom"/>
</dbReference>
<gene>
    <name evidence="8" type="ORF">BJZ21_000420</name>
</gene>
<evidence type="ECO:0000256" key="2">
    <source>
        <dbReference type="ARBA" id="ARBA00012150"/>
    </source>
</evidence>
<dbReference type="InterPro" id="IPR036046">
    <property type="entry name" value="Acylphosphatase-like_dom_sf"/>
</dbReference>
<dbReference type="Gene3D" id="3.30.70.100">
    <property type="match status" value="1"/>
</dbReference>
<dbReference type="PANTHER" id="PTHR47268:SF4">
    <property type="entry name" value="ACYLPHOSPHATASE"/>
    <property type="match status" value="1"/>
</dbReference>
<evidence type="ECO:0000256" key="5">
    <source>
        <dbReference type="PROSITE-ProRule" id="PRU00520"/>
    </source>
</evidence>
<keyword evidence="9" id="KW-1185">Reference proteome</keyword>
<dbReference type="RefSeq" id="WP_179662242.1">
    <property type="nucleotide sequence ID" value="NZ_JACCBG010000001.1"/>
</dbReference>
<comment type="caution">
    <text evidence="8">The sequence shown here is derived from an EMBL/GenBank/DDBJ whole genome shotgun (WGS) entry which is preliminary data.</text>
</comment>
<dbReference type="PRINTS" id="PR00112">
    <property type="entry name" value="ACYLPHPHTASE"/>
</dbReference>
<dbReference type="PANTHER" id="PTHR47268">
    <property type="entry name" value="ACYLPHOSPHATASE"/>
    <property type="match status" value="1"/>
</dbReference>
<dbReference type="EC" id="3.6.1.7" evidence="2 5"/>
<evidence type="ECO:0000256" key="4">
    <source>
        <dbReference type="ARBA" id="ARBA00047645"/>
    </source>
</evidence>
<feature type="domain" description="Acylphosphatase-like" evidence="7">
    <location>
        <begin position="9"/>
        <end position="95"/>
    </location>
</feature>
<keyword evidence="5 8" id="KW-0378">Hydrolase</keyword>
<comment type="similarity">
    <text evidence="1 6">Belongs to the acylphosphatase family.</text>
</comment>
<comment type="catalytic activity">
    <reaction evidence="4 5">
        <text>an acyl phosphate + H2O = a carboxylate + phosphate + H(+)</text>
        <dbReference type="Rhea" id="RHEA:14965"/>
        <dbReference type="ChEBI" id="CHEBI:15377"/>
        <dbReference type="ChEBI" id="CHEBI:15378"/>
        <dbReference type="ChEBI" id="CHEBI:29067"/>
        <dbReference type="ChEBI" id="CHEBI:43474"/>
        <dbReference type="ChEBI" id="CHEBI:59918"/>
        <dbReference type="EC" id="3.6.1.7"/>
    </reaction>
</comment>
<dbReference type="GO" id="GO:0003998">
    <property type="term" value="F:acylphosphatase activity"/>
    <property type="evidence" value="ECO:0007669"/>
    <property type="project" value="UniProtKB-EC"/>
</dbReference>
<evidence type="ECO:0000256" key="1">
    <source>
        <dbReference type="ARBA" id="ARBA00005614"/>
    </source>
</evidence>
<feature type="active site" evidence="5">
    <location>
        <position position="24"/>
    </location>
</feature>
<dbReference type="InterPro" id="IPR020456">
    <property type="entry name" value="Acylphosphatase"/>
</dbReference>
<name>A0A7Y9E3K8_9ACTN</name>
<evidence type="ECO:0000259" key="7">
    <source>
        <dbReference type="PROSITE" id="PS51160"/>
    </source>
</evidence>
<dbReference type="Proteomes" id="UP000535511">
    <property type="component" value="Unassembled WGS sequence"/>
</dbReference>
<accession>A0A7Y9E3K8</accession>
<feature type="active site" evidence="5">
    <location>
        <position position="42"/>
    </location>
</feature>
<evidence type="ECO:0000313" key="8">
    <source>
        <dbReference type="EMBL" id="NYD40337.1"/>
    </source>
</evidence>
<evidence type="ECO:0000256" key="6">
    <source>
        <dbReference type="RuleBase" id="RU004168"/>
    </source>
</evidence>
<evidence type="ECO:0000256" key="3">
    <source>
        <dbReference type="ARBA" id="ARBA00015991"/>
    </source>
</evidence>
<evidence type="ECO:0000313" key="9">
    <source>
        <dbReference type="Proteomes" id="UP000535511"/>
    </source>
</evidence>
<dbReference type="AlphaFoldDB" id="A0A7Y9E3K8"/>
<dbReference type="PROSITE" id="PS00150">
    <property type="entry name" value="ACYLPHOSPHATASE_1"/>
    <property type="match status" value="1"/>
</dbReference>
<dbReference type="Pfam" id="PF00708">
    <property type="entry name" value="Acylphosphatase"/>
    <property type="match status" value="1"/>
</dbReference>
<dbReference type="PROSITE" id="PS51160">
    <property type="entry name" value="ACYLPHOSPHATASE_3"/>
    <property type="match status" value="1"/>
</dbReference>
<dbReference type="SUPFAM" id="SSF54975">
    <property type="entry name" value="Acylphosphatase/BLUF domain-like"/>
    <property type="match status" value="1"/>
</dbReference>
<dbReference type="InterPro" id="IPR017968">
    <property type="entry name" value="Acylphosphatase_CS"/>
</dbReference>
<protein>
    <recommendedName>
        <fullName evidence="3 5">acylphosphatase</fullName>
        <ecNumber evidence="2 5">3.6.1.7</ecNumber>
    </recommendedName>
</protein>